<proteinExistence type="predicted"/>
<accession>A0A644ZXW5</accession>
<gene>
    <name evidence="1" type="ORF">SDC9_92352</name>
</gene>
<reference evidence="1" key="1">
    <citation type="submission" date="2019-08" db="EMBL/GenBank/DDBJ databases">
        <authorList>
            <person name="Kucharzyk K."/>
            <person name="Murdoch R.W."/>
            <person name="Higgins S."/>
            <person name="Loffler F."/>
        </authorList>
    </citation>
    <scope>NUCLEOTIDE SEQUENCE</scope>
</reference>
<organism evidence="1">
    <name type="scientific">bioreactor metagenome</name>
    <dbReference type="NCBI Taxonomy" id="1076179"/>
    <lineage>
        <taxon>unclassified sequences</taxon>
        <taxon>metagenomes</taxon>
        <taxon>ecological metagenomes</taxon>
    </lineage>
</organism>
<dbReference type="EMBL" id="VSSQ01010964">
    <property type="protein sequence ID" value="MPM45662.1"/>
    <property type="molecule type" value="Genomic_DNA"/>
</dbReference>
<evidence type="ECO:0000313" key="1">
    <source>
        <dbReference type="EMBL" id="MPM45662.1"/>
    </source>
</evidence>
<dbReference type="AlphaFoldDB" id="A0A644ZXW5"/>
<sequence>MGNHDFFDSHLRRRRDQFVNFSDASMARGQNQVRMRRHVFQDRQHLFAQLAVFVQIIHRLLGDRQLLGPHK</sequence>
<name>A0A644ZXW5_9ZZZZ</name>
<protein>
    <submittedName>
        <fullName evidence="1">Uncharacterized protein</fullName>
    </submittedName>
</protein>
<comment type="caution">
    <text evidence="1">The sequence shown here is derived from an EMBL/GenBank/DDBJ whole genome shotgun (WGS) entry which is preliminary data.</text>
</comment>